<dbReference type="PANTHER" id="PTHR35691:SF1">
    <property type="entry name" value="EXPRESSED PROTEIN"/>
    <property type="match status" value="1"/>
</dbReference>
<proteinExistence type="predicted"/>
<evidence type="ECO:0000313" key="2">
    <source>
        <dbReference type="Proteomes" id="UP000053237"/>
    </source>
</evidence>
<dbReference type="Proteomes" id="UP000053237">
    <property type="component" value="Unassembled WGS sequence"/>
</dbReference>
<sequence>MRIQSGKSIIFYIYMQLSDCILTTSVNADSLTCMKATIRSIQELYENSQPTCERIESEHNTRLGAFKQPILWLSTRLQYITSNPHTVPMFFSRPNEQSVEDTEDVQELRKMLTSCMINRQILGCVTGVLIGIPISIRFKSYKPFAILGVLGSFVDYSVPYTNDCRLIQNALQLALAKQQRDAPVEDHTTE</sequence>
<keyword evidence="2" id="KW-1185">Reference proteome</keyword>
<dbReference type="PANTHER" id="PTHR35691">
    <property type="entry name" value="EXPRESSED PROTEIN"/>
    <property type="match status" value="1"/>
</dbReference>
<protein>
    <submittedName>
        <fullName evidence="1">Uncharacterized protein</fullName>
    </submittedName>
</protein>
<accession>A0A024GJ98</accession>
<name>A0A024GJ98_9STRA</name>
<comment type="caution">
    <text evidence="1">The sequence shown here is derived from an EMBL/GenBank/DDBJ whole genome shotgun (WGS) entry which is preliminary data.</text>
</comment>
<dbReference type="InParanoid" id="A0A024GJ98"/>
<evidence type="ECO:0000313" key="1">
    <source>
        <dbReference type="EMBL" id="CCI46940.1"/>
    </source>
</evidence>
<organism evidence="1 2">
    <name type="scientific">Albugo candida</name>
    <dbReference type="NCBI Taxonomy" id="65357"/>
    <lineage>
        <taxon>Eukaryota</taxon>
        <taxon>Sar</taxon>
        <taxon>Stramenopiles</taxon>
        <taxon>Oomycota</taxon>
        <taxon>Peronosporomycetes</taxon>
        <taxon>Albuginales</taxon>
        <taxon>Albuginaceae</taxon>
        <taxon>Albugo</taxon>
    </lineage>
</organism>
<dbReference type="EMBL" id="CAIX01000145">
    <property type="protein sequence ID" value="CCI46940.1"/>
    <property type="molecule type" value="Genomic_DNA"/>
</dbReference>
<dbReference type="OrthoDB" id="59758at2759"/>
<reference evidence="1 2" key="1">
    <citation type="submission" date="2012-05" db="EMBL/GenBank/DDBJ databases">
        <title>Recombination and specialization in a pathogen metapopulation.</title>
        <authorList>
            <person name="Gardiner A."/>
            <person name="Kemen E."/>
            <person name="Schultz-Larsen T."/>
            <person name="MacLean D."/>
            <person name="Van Oosterhout C."/>
            <person name="Jones J.D.G."/>
        </authorList>
    </citation>
    <scope>NUCLEOTIDE SEQUENCE [LARGE SCALE GENOMIC DNA]</scope>
    <source>
        <strain evidence="1 2">Ac Nc2</strain>
    </source>
</reference>
<dbReference type="AlphaFoldDB" id="A0A024GJ98"/>
<gene>
    <name evidence="1" type="ORF">BN9_078950</name>
</gene>